<evidence type="ECO:0000256" key="4">
    <source>
        <dbReference type="ARBA" id="ARBA00022764"/>
    </source>
</evidence>
<keyword evidence="4" id="KW-0574">Periplasm</keyword>
<dbReference type="Pfam" id="PF02753">
    <property type="entry name" value="PapD_C"/>
    <property type="match status" value="1"/>
</dbReference>
<dbReference type="InterPro" id="IPR016147">
    <property type="entry name" value="Pili_assmbl_chaperone_N"/>
</dbReference>
<evidence type="ECO:0000256" key="3">
    <source>
        <dbReference type="ARBA" id="ARBA00022729"/>
    </source>
</evidence>
<dbReference type="InterPro" id="IPR050643">
    <property type="entry name" value="Periplasmic_pilus_chap"/>
</dbReference>
<dbReference type="Proteomes" id="UP001330482">
    <property type="component" value="Chromosome"/>
</dbReference>
<dbReference type="Gene3D" id="2.60.40.10">
    <property type="entry name" value="Immunoglobulins"/>
    <property type="match status" value="2"/>
</dbReference>
<accession>A0ABZ1DP71</accession>
<dbReference type="PANTHER" id="PTHR30251">
    <property type="entry name" value="PILUS ASSEMBLY CHAPERONE"/>
    <property type="match status" value="1"/>
</dbReference>
<dbReference type="PROSITE" id="PS00635">
    <property type="entry name" value="PILI_CHAPERONE"/>
    <property type="match status" value="1"/>
</dbReference>
<dbReference type="SUPFAM" id="SSF49584">
    <property type="entry name" value="Periplasmic chaperone C-domain"/>
    <property type="match status" value="1"/>
</dbReference>
<evidence type="ECO:0000259" key="8">
    <source>
        <dbReference type="Pfam" id="PF02753"/>
    </source>
</evidence>
<evidence type="ECO:0000259" key="7">
    <source>
        <dbReference type="Pfam" id="PF00345"/>
    </source>
</evidence>
<organism evidence="9 10">
    <name type="scientific">Enterobacter wuhouensis</name>
    <dbReference type="NCBI Taxonomy" id="2529381"/>
    <lineage>
        <taxon>Bacteria</taxon>
        <taxon>Pseudomonadati</taxon>
        <taxon>Pseudomonadota</taxon>
        <taxon>Gammaproteobacteria</taxon>
        <taxon>Enterobacterales</taxon>
        <taxon>Enterobacteriaceae</taxon>
        <taxon>Enterobacter</taxon>
    </lineage>
</organism>
<comment type="subcellular location">
    <subcellularLocation>
        <location evidence="1 6">Periplasm</location>
    </subcellularLocation>
</comment>
<evidence type="ECO:0000256" key="1">
    <source>
        <dbReference type="ARBA" id="ARBA00004418"/>
    </source>
</evidence>
<dbReference type="Pfam" id="PF00345">
    <property type="entry name" value="PapD_N"/>
    <property type="match status" value="1"/>
</dbReference>
<evidence type="ECO:0000256" key="6">
    <source>
        <dbReference type="RuleBase" id="RU003918"/>
    </source>
</evidence>
<reference evidence="9 10" key="1">
    <citation type="submission" date="2024-01" db="EMBL/GenBank/DDBJ databases">
        <title>AV1 has a protective and therapeutic effect against plant viruses.</title>
        <authorList>
            <person name="Wang F."/>
        </authorList>
    </citation>
    <scope>NUCLEOTIDE SEQUENCE [LARGE SCALE GENOMIC DNA]</scope>
    <source>
        <strain evidence="9 10">AV1</strain>
    </source>
</reference>
<keyword evidence="10" id="KW-1185">Reference proteome</keyword>
<dbReference type="PRINTS" id="PR00969">
    <property type="entry name" value="CHAPERONPILI"/>
</dbReference>
<dbReference type="InterPro" id="IPR016148">
    <property type="entry name" value="Pili_assmbl_chaperone_C"/>
</dbReference>
<feature type="domain" description="Pili assembly chaperone C-terminal" evidence="8">
    <location>
        <begin position="202"/>
        <end position="257"/>
    </location>
</feature>
<evidence type="ECO:0000313" key="10">
    <source>
        <dbReference type="Proteomes" id="UP001330482"/>
    </source>
</evidence>
<sequence>MKLKSIAFSMAMLAAAGCSGGTILIRQIMFTLTRMGSLCGAMALAGLGLFSSAAQAAGYGGIALGATRVIYPQGSNQISLPVNNTDRASVFLIQSWVENAAGQKSNDFVVTPPLFVIKPEKENTLRIIYAGDNTLPKDRESLYWMNVKAIPAASKDIQNKNTLQIAVLNRIKLFVRPKNLSMQSVDAPAQLRFHQNGNTLIVKNPTPYFITLVKLHEGSTDLPAVMVPPMDQAHVALPKGAQGKIMFQTVSDYGADTPSQNAVMD</sequence>
<dbReference type="InterPro" id="IPR018046">
    <property type="entry name" value="Pili_assmbl_chaperone_CS"/>
</dbReference>
<comment type="similarity">
    <text evidence="2 6">Belongs to the periplasmic pilus chaperone family.</text>
</comment>
<dbReference type="PROSITE" id="PS51257">
    <property type="entry name" value="PROKAR_LIPOPROTEIN"/>
    <property type="match status" value="1"/>
</dbReference>
<evidence type="ECO:0000256" key="5">
    <source>
        <dbReference type="ARBA" id="ARBA00023186"/>
    </source>
</evidence>
<dbReference type="InterPro" id="IPR036316">
    <property type="entry name" value="Pili_assmbl_chap_C_dom_sf"/>
</dbReference>
<dbReference type="InterPro" id="IPR001829">
    <property type="entry name" value="Pili_assmbl_chaperone_bac"/>
</dbReference>
<keyword evidence="3" id="KW-0732">Signal</keyword>
<dbReference type="EMBL" id="CP142124">
    <property type="protein sequence ID" value="WRW33131.1"/>
    <property type="molecule type" value="Genomic_DNA"/>
</dbReference>
<dbReference type="PANTHER" id="PTHR30251:SF0">
    <property type="entry name" value="FIMBRIAL CHAPERONE PROTEIN ELFD-RELATED"/>
    <property type="match status" value="1"/>
</dbReference>
<proteinExistence type="inferred from homology"/>
<evidence type="ECO:0000256" key="2">
    <source>
        <dbReference type="ARBA" id="ARBA00007399"/>
    </source>
</evidence>
<name>A0ABZ1DP71_9ENTR</name>
<evidence type="ECO:0000313" key="9">
    <source>
        <dbReference type="EMBL" id="WRW33131.1"/>
    </source>
</evidence>
<dbReference type="InterPro" id="IPR008962">
    <property type="entry name" value="PapD-like_sf"/>
</dbReference>
<dbReference type="InterPro" id="IPR013783">
    <property type="entry name" value="Ig-like_fold"/>
</dbReference>
<feature type="domain" description="Pili assembly chaperone N-terminal" evidence="7">
    <location>
        <begin position="61"/>
        <end position="180"/>
    </location>
</feature>
<dbReference type="SUPFAM" id="SSF49354">
    <property type="entry name" value="PapD-like"/>
    <property type="match status" value="1"/>
</dbReference>
<gene>
    <name evidence="9" type="ORF">VPX56_08505</name>
</gene>
<protein>
    <submittedName>
        <fullName evidence="9">Fimbria/pilus periplasmic chaperone</fullName>
    </submittedName>
</protein>
<keyword evidence="5 6" id="KW-0143">Chaperone</keyword>